<evidence type="ECO:0000256" key="3">
    <source>
        <dbReference type="SAM" id="SignalP"/>
    </source>
</evidence>
<dbReference type="InterPro" id="IPR008922">
    <property type="entry name" value="Di-copper_centre_dom_sf"/>
</dbReference>
<proteinExistence type="predicted"/>
<dbReference type="SUPFAM" id="SSF48056">
    <property type="entry name" value="Di-copper centre-containing domain"/>
    <property type="match status" value="1"/>
</dbReference>
<dbReference type="PANTHER" id="PTHR11474:SF76">
    <property type="entry name" value="SHKT DOMAIN-CONTAINING PROTEIN"/>
    <property type="match status" value="1"/>
</dbReference>
<dbReference type="GeneID" id="55529564"/>
<gene>
    <name evidence="5" type="ORF">C2L64_14670</name>
</gene>
<dbReference type="EMBL" id="CP026105">
    <property type="protein sequence ID" value="AUT69388.1"/>
    <property type="molecule type" value="Genomic_DNA"/>
</dbReference>
<dbReference type="InterPro" id="IPR050316">
    <property type="entry name" value="Tyrosinase/Hemocyanin"/>
</dbReference>
<keyword evidence="1" id="KW-0479">Metal-binding</keyword>
<keyword evidence="2" id="KW-0186">Copper</keyword>
<dbReference type="InterPro" id="IPR006311">
    <property type="entry name" value="TAT_signal"/>
</dbReference>
<protein>
    <recommendedName>
        <fullName evidence="4">Tyrosinase copper-binding domain-containing protein</fullName>
    </recommendedName>
</protein>
<sequence>MGAEMAKSSINRRTFLKGSASAVALMSLPAMGATGPYTRQEWQAFKLTPQFESFKTAIRLMKAVTDATKPTSWSYWVNVHVNYCPHMVPYFCAWHRGYLYYFEQQLRIVSGDNSLTLPYWDYYSYPTIPQEFLDAATGNPLYVSGRINSNVSSALTLAPFAPSVVNFPRGTSNSYEASFESAPHNPVHNLIGGWMADMQSPTDPIFFLHHANVDRLWDAWSQQPQTTLPLPSNSYWSGSFTYAKGLTILKSKTYMPSLLNYQYASATVPTSLPPTAQQGRIIRVQAQLGPIHGRPALTGFSKTSERAIDSGRRSLGGVANMSLNEKSVSAQLQLSSSASAALQDTLKGRSAAAALQQGSNAAPATTYRSVNVVLDSVTVTELGRKGGYFYNVYLNLPEQGDVDGVSQKHFLGTLGPFEISAAMHHAESAHSQAPVLVFPATELLQRLGAGASGVVVSLVRVDGPSAPKGSAISVGELRIELSTSAP</sequence>
<dbReference type="KEGG" id="phs:C2L64_14670"/>
<dbReference type="Pfam" id="PF00264">
    <property type="entry name" value="Tyrosinase"/>
    <property type="match status" value="2"/>
</dbReference>
<dbReference type="Pfam" id="PF10518">
    <property type="entry name" value="TAT_signal"/>
    <property type="match status" value="1"/>
</dbReference>
<dbReference type="GO" id="GO:0046872">
    <property type="term" value="F:metal ion binding"/>
    <property type="evidence" value="ECO:0007669"/>
    <property type="project" value="UniProtKB-KW"/>
</dbReference>
<dbReference type="PANTHER" id="PTHR11474">
    <property type="entry name" value="TYROSINASE FAMILY MEMBER"/>
    <property type="match status" value="1"/>
</dbReference>
<dbReference type="PROSITE" id="PS00498">
    <property type="entry name" value="TYROSINASE_2"/>
    <property type="match status" value="1"/>
</dbReference>
<dbReference type="PROSITE" id="PS51318">
    <property type="entry name" value="TAT"/>
    <property type="match status" value="1"/>
</dbReference>
<evidence type="ECO:0000259" key="4">
    <source>
        <dbReference type="PROSITE" id="PS00498"/>
    </source>
</evidence>
<reference evidence="5 6" key="1">
    <citation type="submission" date="2018-01" db="EMBL/GenBank/DDBJ databases">
        <title>Species boundaries and ecological features among Paraburkholderia terrae DSMZ17804T, P. hospita DSMZ17164T and P. caribensis DSMZ13236T.</title>
        <authorList>
            <person name="Pratama A.A."/>
        </authorList>
    </citation>
    <scope>NUCLEOTIDE SEQUENCE [LARGE SCALE GENOMIC DNA]</scope>
    <source>
        <strain evidence="5 6">DSM 17164</strain>
    </source>
</reference>
<organism evidence="5 6">
    <name type="scientific">Paraburkholderia hospita</name>
    <dbReference type="NCBI Taxonomy" id="169430"/>
    <lineage>
        <taxon>Bacteria</taxon>
        <taxon>Pseudomonadati</taxon>
        <taxon>Pseudomonadota</taxon>
        <taxon>Betaproteobacteria</taxon>
        <taxon>Burkholderiales</taxon>
        <taxon>Burkholderiaceae</taxon>
        <taxon>Paraburkholderia</taxon>
    </lineage>
</organism>
<name>A0AAN1J8M8_9BURK</name>
<evidence type="ECO:0000313" key="6">
    <source>
        <dbReference type="Proteomes" id="UP000236649"/>
    </source>
</evidence>
<evidence type="ECO:0000256" key="1">
    <source>
        <dbReference type="ARBA" id="ARBA00022723"/>
    </source>
</evidence>
<keyword evidence="3" id="KW-0732">Signal</keyword>
<dbReference type="GO" id="GO:0016491">
    <property type="term" value="F:oxidoreductase activity"/>
    <property type="evidence" value="ECO:0007669"/>
    <property type="project" value="InterPro"/>
</dbReference>
<dbReference type="Proteomes" id="UP000236649">
    <property type="component" value="Chromosome 1"/>
</dbReference>
<feature type="chain" id="PRO_5043036802" description="Tyrosinase copper-binding domain-containing protein" evidence="3">
    <location>
        <begin position="33"/>
        <end position="486"/>
    </location>
</feature>
<feature type="domain" description="Tyrosinase copper-binding" evidence="4">
    <location>
        <begin position="203"/>
        <end position="214"/>
    </location>
</feature>
<evidence type="ECO:0000256" key="2">
    <source>
        <dbReference type="ARBA" id="ARBA00023008"/>
    </source>
</evidence>
<dbReference type="AlphaFoldDB" id="A0AAN1J8M8"/>
<dbReference type="Gene3D" id="1.10.1280.10">
    <property type="entry name" value="Di-copper center containing domain from catechol oxidase"/>
    <property type="match status" value="2"/>
</dbReference>
<evidence type="ECO:0000313" key="5">
    <source>
        <dbReference type="EMBL" id="AUT69388.1"/>
    </source>
</evidence>
<accession>A0AAN1J8M8</accession>
<dbReference type="RefSeq" id="WP_090837697.1">
    <property type="nucleotide sequence ID" value="NZ_CADFGJ010000020.1"/>
</dbReference>
<feature type="signal peptide" evidence="3">
    <location>
        <begin position="1"/>
        <end position="32"/>
    </location>
</feature>
<dbReference type="InterPro" id="IPR019546">
    <property type="entry name" value="TAT_signal_bac_arc"/>
</dbReference>
<dbReference type="InterPro" id="IPR002227">
    <property type="entry name" value="Tyrosinase_Cu-bd"/>
</dbReference>